<dbReference type="GO" id="GO:0000398">
    <property type="term" value="P:mRNA splicing, via spliceosome"/>
    <property type="evidence" value="ECO:0007669"/>
    <property type="project" value="InterPro"/>
</dbReference>
<dbReference type="EMBL" id="KQ243647">
    <property type="protein sequence ID" value="KNC75401.1"/>
    <property type="molecule type" value="Genomic_DNA"/>
</dbReference>
<dbReference type="SMART" id="SM00320">
    <property type="entry name" value="WD40"/>
    <property type="match status" value="7"/>
</dbReference>
<dbReference type="InterPro" id="IPR019775">
    <property type="entry name" value="WD40_repeat_CS"/>
</dbReference>
<keyword evidence="2 5" id="KW-0853">WD repeat</keyword>
<feature type="repeat" description="WD" evidence="5">
    <location>
        <begin position="219"/>
        <end position="248"/>
    </location>
</feature>
<dbReference type="GeneID" id="25912575"/>
<feature type="domain" description="CTLH" evidence="6">
    <location>
        <begin position="37"/>
        <end position="89"/>
    </location>
</feature>
<sequence length="508" mass="56920">CCAKLVGLLNFNSPFVESTELLPRIHHQEETGINLNTVDSVESFTTDIRLGHWDNVLNAVQTLRLPDKKLFGLYEQIVLELIELRELGAARSLLRQTDPMILMKAAQPDRYVHLESILARPYFDAREAYPDGVTKEKRRTQISNELATEVIVVPPSRMLSLLSQSVKWQHSQGILPPDTHIDLFRGKAVVTEAEAETFPTQKVKTIKFGSKSHPECAVFSPDGQYLITGSVDGFIEIWNYHTGKIRKDLTFQNEDRFMMMDKSVLSIAYSRDSDMLATASVDGKIYIWKIETGQLLKKFEHAHGQGITCVRFNRDSSHIASASFDGTIRIHGLKSGKLMKEFRGHTSFVNHFSYSQDYSQIYSSSSDGSVKAWDIKTATCVMTYQQVFGHTEIAVNSAHFLPKEPAHFLVCNKSPTLYILNKAGQLVKTMTHGKGPSAAFVACEVSPRGDFVHALAEDKSLYCFSLDTGRLEQSLPVATKDVIGLACHPQQNIFATCSEEGNLKLWKP</sequence>
<dbReference type="InterPro" id="IPR001680">
    <property type="entry name" value="WD40_rpt"/>
</dbReference>
<proteinExistence type="predicted"/>
<dbReference type="AlphaFoldDB" id="A0A0L0FG05"/>
<evidence type="ECO:0000313" key="8">
    <source>
        <dbReference type="Proteomes" id="UP000054560"/>
    </source>
</evidence>
<dbReference type="eggNOG" id="KOG0275">
    <property type="taxonomic scope" value="Eukaryota"/>
</dbReference>
<dbReference type="PROSITE" id="PS50082">
    <property type="entry name" value="WD_REPEATS_2"/>
    <property type="match status" value="4"/>
</dbReference>
<reference evidence="7 8" key="1">
    <citation type="submission" date="2011-02" db="EMBL/GenBank/DDBJ databases">
        <title>The Genome Sequence of Sphaeroforma arctica JP610.</title>
        <authorList>
            <consortium name="The Broad Institute Genome Sequencing Platform"/>
            <person name="Russ C."/>
            <person name="Cuomo C."/>
            <person name="Young S.K."/>
            <person name="Zeng Q."/>
            <person name="Gargeya S."/>
            <person name="Alvarado L."/>
            <person name="Berlin A."/>
            <person name="Chapman S.B."/>
            <person name="Chen Z."/>
            <person name="Freedman E."/>
            <person name="Gellesch M."/>
            <person name="Goldberg J."/>
            <person name="Griggs A."/>
            <person name="Gujja S."/>
            <person name="Heilman E."/>
            <person name="Heiman D."/>
            <person name="Howarth C."/>
            <person name="Mehta T."/>
            <person name="Neiman D."/>
            <person name="Pearson M."/>
            <person name="Roberts A."/>
            <person name="Saif S."/>
            <person name="Shea T."/>
            <person name="Shenoy N."/>
            <person name="Sisk P."/>
            <person name="Stolte C."/>
            <person name="Sykes S."/>
            <person name="White J."/>
            <person name="Yandava C."/>
            <person name="Burger G."/>
            <person name="Gray M.W."/>
            <person name="Holland P.W.H."/>
            <person name="King N."/>
            <person name="Lang F.B.F."/>
            <person name="Roger A.J."/>
            <person name="Ruiz-Trillo I."/>
            <person name="Haas B."/>
            <person name="Nusbaum C."/>
            <person name="Birren B."/>
        </authorList>
    </citation>
    <scope>NUCLEOTIDE SEQUENCE [LARGE SCALE GENOMIC DNA]</scope>
    <source>
        <strain evidence="7 8">JP610</strain>
    </source>
</reference>
<dbReference type="GO" id="GO:0016607">
    <property type="term" value="C:nuclear speck"/>
    <property type="evidence" value="ECO:0007669"/>
    <property type="project" value="UniProtKB-SubCell"/>
</dbReference>
<evidence type="ECO:0000313" key="7">
    <source>
        <dbReference type="EMBL" id="KNC75401.1"/>
    </source>
</evidence>
<dbReference type="OrthoDB" id="538223at2759"/>
<dbReference type="InterPro" id="IPR020472">
    <property type="entry name" value="WD40_PAC1"/>
</dbReference>
<dbReference type="STRING" id="667725.A0A0L0FG05"/>
<gene>
    <name evidence="7" type="ORF">SARC_12071</name>
</gene>
<dbReference type="PANTHER" id="PTHR22848">
    <property type="entry name" value="WD40 REPEAT PROTEIN"/>
    <property type="match status" value="1"/>
</dbReference>
<feature type="non-terminal residue" evidence="7">
    <location>
        <position position="1"/>
    </location>
</feature>
<dbReference type="InterPro" id="IPR045184">
    <property type="entry name" value="SMU1"/>
</dbReference>
<evidence type="ECO:0000256" key="2">
    <source>
        <dbReference type="ARBA" id="ARBA00022574"/>
    </source>
</evidence>
<evidence type="ECO:0000256" key="3">
    <source>
        <dbReference type="ARBA" id="ARBA00022737"/>
    </source>
</evidence>
<accession>A0A0L0FG05</accession>
<organism evidence="7 8">
    <name type="scientific">Sphaeroforma arctica JP610</name>
    <dbReference type="NCBI Taxonomy" id="667725"/>
    <lineage>
        <taxon>Eukaryota</taxon>
        <taxon>Ichthyosporea</taxon>
        <taxon>Ichthyophonida</taxon>
        <taxon>Sphaeroforma</taxon>
    </lineage>
</organism>
<feature type="repeat" description="WD" evidence="5">
    <location>
        <begin position="342"/>
        <end position="383"/>
    </location>
</feature>
<dbReference type="InterPro" id="IPR036322">
    <property type="entry name" value="WD40_repeat_dom_sf"/>
</dbReference>
<comment type="subcellular location">
    <subcellularLocation>
        <location evidence="1">Nucleus speckle</location>
    </subcellularLocation>
</comment>
<dbReference type="CDD" id="cd00200">
    <property type="entry name" value="WD40"/>
    <property type="match status" value="1"/>
</dbReference>
<evidence type="ECO:0000256" key="1">
    <source>
        <dbReference type="ARBA" id="ARBA00004324"/>
    </source>
</evidence>
<evidence type="ECO:0000256" key="5">
    <source>
        <dbReference type="PROSITE-ProRule" id="PRU00221"/>
    </source>
</evidence>
<dbReference type="InterPro" id="IPR015943">
    <property type="entry name" value="WD40/YVTN_repeat-like_dom_sf"/>
</dbReference>
<feature type="repeat" description="WD" evidence="5">
    <location>
        <begin position="300"/>
        <end position="341"/>
    </location>
</feature>
<keyword evidence="8" id="KW-1185">Reference proteome</keyword>
<keyword evidence="3" id="KW-0677">Repeat</keyword>
<name>A0A0L0FG05_9EUKA</name>
<protein>
    <recommendedName>
        <fullName evidence="4">WD40 repeat-containing protein SMU1</fullName>
    </recommendedName>
</protein>
<dbReference type="PRINTS" id="PR00320">
    <property type="entry name" value="GPROTEINBRPT"/>
</dbReference>
<dbReference type="RefSeq" id="XP_014149303.1">
    <property type="nucleotide sequence ID" value="XM_014293828.1"/>
</dbReference>
<dbReference type="SMART" id="SM00668">
    <property type="entry name" value="CTLH"/>
    <property type="match status" value="1"/>
</dbReference>
<dbReference type="PROSITE" id="PS50294">
    <property type="entry name" value="WD_REPEATS_REGION"/>
    <property type="match status" value="3"/>
</dbReference>
<dbReference type="PROSITE" id="PS00678">
    <property type="entry name" value="WD_REPEATS_1"/>
    <property type="match status" value="1"/>
</dbReference>
<feature type="repeat" description="WD" evidence="5">
    <location>
        <begin position="257"/>
        <end position="298"/>
    </location>
</feature>
<dbReference type="Gene3D" id="2.130.10.10">
    <property type="entry name" value="YVTN repeat-like/Quinoprotein amine dehydrogenase"/>
    <property type="match status" value="1"/>
</dbReference>
<evidence type="ECO:0000259" key="6">
    <source>
        <dbReference type="PROSITE" id="PS50897"/>
    </source>
</evidence>
<evidence type="ECO:0000256" key="4">
    <source>
        <dbReference type="ARBA" id="ARBA00026184"/>
    </source>
</evidence>
<dbReference type="SUPFAM" id="SSF50978">
    <property type="entry name" value="WD40 repeat-like"/>
    <property type="match status" value="1"/>
</dbReference>
<dbReference type="Proteomes" id="UP000054560">
    <property type="component" value="Unassembled WGS sequence"/>
</dbReference>
<dbReference type="PROSITE" id="PS50897">
    <property type="entry name" value="CTLH"/>
    <property type="match status" value="1"/>
</dbReference>
<dbReference type="InterPro" id="IPR006595">
    <property type="entry name" value="CTLH_C"/>
</dbReference>
<dbReference type="Pfam" id="PF00400">
    <property type="entry name" value="WD40"/>
    <property type="match status" value="5"/>
</dbReference>